<evidence type="ECO:0000256" key="1">
    <source>
        <dbReference type="ARBA" id="ARBA00006484"/>
    </source>
</evidence>
<protein>
    <recommendedName>
        <fullName evidence="4">Short-chain dehydrogenase</fullName>
    </recommendedName>
</protein>
<sequence>MIVIGGTGEIGKAVIARLRAEGVRAVCASNDVKQETADEMRVDITDEASVASLFERAEKAVGPISVLINCAGVGVFTSIADTSVQD</sequence>
<evidence type="ECO:0000313" key="3">
    <source>
        <dbReference type="Proteomes" id="UP000035579"/>
    </source>
</evidence>
<dbReference type="AlphaFoldDB" id="A0AAC8Q8C6"/>
<organism evidence="2 3">
    <name type="scientific">Archangium gephyra</name>
    <dbReference type="NCBI Taxonomy" id="48"/>
    <lineage>
        <taxon>Bacteria</taxon>
        <taxon>Pseudomonadati</taxon>
        <taxon>Myxococcota</taxon>
        <taxon>Myxococcia</taxon>
        <taxon>Myxococcales</taxon>
        <taxon>Cystobacterineae</taxon>
        <taxon>Archangiaceae</taxon>
        <taxon>Archangium</taxon>
    </lineage>
</organism>
<dbReference type="GO" id="GO:0030497">
    <property type="term" value="P:fatty acid elongation"/>
    <property type="evidence" value="ECO:0007669"/>
    <property type="project" value="TreeGrafter"/>
</dbReference>
<dbReference type="InterPro" id="IPR036291">
    <property type="entry name" value="NAD(P)-bd_dom_sf"/>
</dbReference>
<name>A0AAC8Q8C6_9BACT</name>
<comment type="similarity">
    <text evidence="1">Belongs to the short-chain dehydrogenases/reductases (SDR) family.</text>
</comment>
<dbReference type="SUPFAM" id="SSF51735">
    <property type="entry name" value="NAD(P)-binding Rossmann-fold domains"/>
    <property type="match status" value="1"/>
</dbReference>
<proteinExistence type="inferred from homology"/>
<dbReference type="EMBL" id="CP011509">
    <property type="protein sequence ID" value="AKJ02699.1"/>
    <property type="molecule type" value="Genomic_DNA"/>
</dbReference>
<accession>A0AAC8Q8C6</accession>
<evidence type="ECO:0008006" key="4">
    <source>
        <dbReference type="Google" id="ProtNLM"/>
    </source>
</evidence>
<dbReference type="Gene3D" id="3.40.50.720">
    <property type="entry name" value="NAD(P)-binding Rossmann-like Domain"/>
    <property type="match status" value="1"/>
</dbReference>
<dbReference type="PANTHER" id="PTHR42760:SF40">
    <property type="entry name" value="3-OXOACYL-[ACYL-CARRIER-PROTEIN] REDUCTASE, CHLOROPLASTIC"/>
    <property type="match status" value="1"/>
</dbReference>
<dbReference type="InterPro" id="IPR002347">
    <property type="entry name" value="SDR_fam"/>
</dbReference>
<dbReference type="Proteomes" id="UP000035579">
    <property type="component" value="Chromosome"/>
</dbReference>
<dbReference type="PANTHER" id="PTHR42760">
    <property type="entry name" value="SHORT-CHAIN DEHYDROGENASES/REDUCTASES FAMILY MEMBER"/>
    <property type="match status" value="1"/>
</dbReference>
<dbReference type="Pfam" id="PF00106">
    <property type="entry name" value="adh_short"/>
    <property type="match status" value="1"/>
</dbReference>
<evidence type="ECO:0000313" key="2">
    <source>
        <dbReference type="EMBL" id="AKJ02699.1"/>
    </source>
</evidence>
<gene>
    <name evidence="2" type="ORF">AA314_04325</name>
</gene>
<reference evidence="2 3" key="1">
    <citation type="submission" date="2015-05" db="EMBL/GenBank/DDBJ databases">
        <title>Genome assembly of Archangium gephyra DSM 2261.</title>
        <authorList>
            <person name="Sharma G."/>
            <person name="Subramanian S."/>
        </authorList>
    </citation>
    <scope>NUCLEOTIDE SEQUENCE [LARGE SCALE GENOMIC DNA]</scope>
    <source>
        <strain evidence="2 3">DSM 2261</strain>
    </source>
</reference>
<dbReference type="KEGG" id="age:AA314_04325"/>
<dbReference type="GO" id="GO:0016616">
    <property type="term" value="F:oxidoreductase activity, acting on the CH-OH group of donors, NAD or NADP as acceptor"/>
    <property type="evidence" value="ECO:0007669"/>
    <property type="project" value="TreeGrafter"/>
</dbReference>